<dbReference type="CDD" id="cd17502">
    <property type="entry name" value="MFS_Azr1_MDR_like"/>
    <property type="match status" value="1"/>
</dbReference>
<evidence type="ECO:0000256" key="1">
    <source>
        <dbReference type="ARBA" id="ARBA00004651"/>
    </source>
</evidence>
<keyword evidence="3" id="KW-1003">Cell membrane</keyword>
<dbReference type="InterPro" id="IPR020846">
    <property type="entry name" value="MFS_dom"/>
</dbReference>
<feature type="transmembrane region" description="Helical" evidence="7">
    <location>
        <begin position="109"/>
        <end position="134"/>
    </location>
</feature>
<feature type="transmembrane region" description="Helical" evidence="7">
    <location>
        <begin position="474"/>
        <end position="494"/>
    </location>
</feature>
<dbReference type="PANTHER" id="PTHR23501">
    <property type="entry name" value="MAJOR FACILITATOR SUPERFAMILY"/>
    <property type="match status" value="1"/>
</dbReference>
<feature type="domain" description="Major facilitator superfamily (MFS) profile" evidence="8">
    <location>
        <begin position="19"/>
        <end position="498"/>
    </location>
</feature>
<feature type="transmembrane region" description="Helical" evidence="7">
    <location>
        <begin position="340"/>
        <end position="358"/>
    </location>
</feature>
<reference evidence="10" key="1">
    <citation type="journal article" date="2019" name="Int. J. Syst. Evol. Microbiol.">
        <title>The Global Catalogue of Microorganisms (GCM) 10K type strain sequencing project: providing services to taxonomists for standard genome sequencing and annotation.</title>
        <authorList>
            <consortium name="The Broad Institute Genomics Platform"/>
            <consortium name="The Broad Institute Genome Sequencing Center for Infectious Disease"/>
            <person name="Wu L."/>
            <person name="Ma J."/>
        </authorList>
    </citation>
    <scope>NUCLEOTIDE SEQUENCE [LARGE SCALE GENOMIC DNA]</scope>
    <source>
        <strain evidence="10">JCM 12165</strain>
    </source>
</reference>
<dbReference type="InterPro" id="IPR011701">
    <property type="entry name" value="MFS"/>
</dbReference>
<keyword evidence="6 7" id="KW-0472">Membrane</keyword>
<dbReference type="Gene3D" id="1.20.1250.20">
    <property type="entry name" value="MFS general substrate transporter like domains"/>
    <property type="match status" value="1"/>
</dbReference>
<feature type="transmembrane region" description="Helical" evidence="7">
    <location>
        <begin position="170"/>
        <end position="192"/>
    </location>
</feature>
<feature type="transmembrane region" description="Helical" evidence="7">
    <location>
        <begin position="364"/>
        <end position="388"/>
    </location>
</feature>
<protein>
    <submittedName>
        <fullName evidence="9">MDR family MFS transporter</fullName>
    </submittedName>
</protein>
<evidence type="ECO:0000259" key="8">
    <source>
        <dbReference type="PROSITE" id="PS50850"/>
    </source>
</evidence>
<dbReference type="Proteomes" id="UP001597145">
    <property type="component" value="Unassembled WGS sequence"/>
</dbReference>
<dbReference type="PANTHER" id="PTHR23501:SF197">
    <property type="entry name" value="COMD"/>
    <property type="match status" value="1"/>
</dbReference>
<evidence type="ECO:0000256" key="2">
    <source>
        <dbReference type="ARBA" id="ARBA00022448"/>
    </source>
</evidence>
<comment type="caution">
    <text evidence="9">The sequence shown here is derived from an EMBL/GenBank/DDBJ whole genome shotgun (WGS) entry which is preliminary data.</text>
</comment>
<feature type="transmembrane region" description="Helical" evidence="7">
    <location>
        <begin position="204"/>
        <end position="225"/>
    </location>
</feature>
<evidence type="ECO:0000256" key="7">
    <source>
        <dbReference type="SAM" id="Phobius"/>
    </source>
</evidence>
<proteinExistence type="predicted"/>
<feature type="transmembrane region" description="Helical" evidence="7">
    <location>
        <begin position="309"/>
        <end position="328"/>
    </location>
</feature>
<evidence type="ECO:0000256" key="5">
    <source>
        <dbReference type="ARBA" id="ARBA00022989"/>
    </source>
</evidence>
<dbReference type="InterPro" id="IPR004638">
    <property type="entry name" value="EmrB-like"/>
</dbReference>
<keyword evidence="10" id="KW-1185">Reference proteome</keyword>
<sequence length="510" mass="52782">MTAPAGVEVREQPYGVRPALVALLLAMLLATLDNLILSAAMPTVISELDGLALLAWVVTSYTLAMAVTTPLWGKFGDMYGRKGVFALSIVVFLVGSALAGAAGSMEQLVVFRAVQGVGAGGLMVGALAIIADIVPPRERGRYQGMMSMVMGVAMIGGPIAGGFVTDVLGWRWAFFVNIPLGLVALVLTFTMLDLQKRRPALARIDYLGAVTLSVAISAVVLVTTWGGREIPWTSPEALGLIGLAVAGTVAFVLVERRAAEPVIPLSVFRNRNFSLITVVGFAFGFGMTSVLTFVPLFQQAVQGASPTSSGFLLLPVFGALVVTNVVVGRYMSRTGRYRPVVVLGTVLILAGLALLATMGVGTGFWLSAVYLAIFGVGMGSMMQTTVLISLTSVDPQHIGVASASATLFRSIGGAVGVAMMGAVFADRVQAVVTERIGPAGGAEAGSVQLDAASLQAVTEPVRVAYEHAVASGSVLVFLLCIIAAVAALTAAVFIREVPLPGGTEPANRGE</sequence>
<feature type="transmembrane region" description="Helical" evidence="7">
    <location>
        <begin position="275"/>
        <end position="297"/>
    </location>
</feature>
<feature type="transmembrane region" description="Helical" evidence="7">
    <location>
        <begin position="237"/>
        <end position="254"/>
    </location>
</feature>
<comment type="subcellular location">
    <subcellularLocation>
        <location evidence="1">Cell membrane</location>
        <topology evidence="1">Multi-pass membrane protein</topology>
    </subcellularLocation>
</comment>
<dbReference type="NCBIfam" id="TIGR00711">
    <property type="entry name" value="efflux_EmrB"/>
    <property type="match status" value="1"/>
</dbReference>
<feature type="transmembrane region" description="Helical" evidence="7">
    <location>
        <begin position="53"/>
        <end position="72"/>
    </location>
</feature>
<keyword evidence="4 7" id="KW-0812">Transmembrane</keyword>
<feature type="transmembrane region" description="Helical" evidence="7">
    <location>
        <begin position="146"/>
        <end position="164"/>
    </location>
</feature>
<dbReference type="Gene3D" id="1.20.1720.10">
    <property type="entry name" value="Multidrug resistance protein D"/>
    <property type="match status" value="1"/>
</dbReference>
<dbReference type="EMBL" id="JBHUCP010000026">
    <property type="protein sequence ID" value="MFD1533825.1"/>
    <property type="molecule type" value="Genomic_DNA"/>
</dbReference>
<dbReference type="PROSITE" id="PS50850">
    <property type="entry name" value="MFS"/>
    <property type="match status" value="1"/>
</dbReference>
<dbReference type="Pfam" id="PF07690">
    <property type="entry name" value="MFS_1"/>
    <property type="match status" value="1"/>
</dbReference>
<evidence type="ECO:0000256" key="4">
    <source>
        <dbReference type="ARBA" id="ARBA00022692"/>
    </source>
</evidence>
<feature type="transmembrane region" description="Helical" evidence="7">
    <location>
        <begin position="20"/>
        <end position="41"/>
    </location>
</feature>
<gene>
    <name evidence="9" type="ORF">ACFSCY_30860</name>
</gene>
<dbReference type="RefSeq" id="WP_343977551.1">
    <property type="nucleotide sequence ID" value="NZ_BAAAJG010000009.1"/>
</dbReference>
<dbReference type="SUPFAM" id="SSF103473">
    <property type="entry name" value="MFS general substrate transporter"/>
    <property type="match status" value="1"/>
</dbReference>
<organism evidence="9 10">
    <name type="scientific">Pseudonocardia aurantiaca</name>
    <dbReference type="NCBI Taxonomy" id="75290"/>
    <lineage>
        <taxon>Bacteria</taxon>
        <taxon>Bacillati</taxon>
        <taxon>Actinomycetota</taxon>
        <taxon>Actinomycetes</taxon>
        <taxon>Pseudonocardiales</taxon>
        <taxon>Pseudonocardiaceae</taxon>
        <taxon>Pseudonocardia</taxon>
    </lineage>
</organism>
<dbReference type="InterPro" id="IPR036259">
    <property type="entry name" value="MFS_trans_sf"/>
</dbReference>
<accession>A0ABW4FU53</accession>
<name>A0ABW4FU53_9PSEU</name>
<evidence type="ECO:0000256" key="6">
    <source>
        <dbReference type="ARBA" id="ARBA00023136"/>
    </source>
</evidence>
<feature type="transmembrane region" description="Helical" evidence="7">
    <location>
        <begin position="84"/>
        <end position="103"/>
    </location>
</feature>
<evidence type="ECO:0000256" key="3">
    <source>
        <dbReference type="ARBA" id="ARBA00022475"/>
    </source>
</evidence>
<evidence type="ECO:0000313" key="10">
    <source>
        <dbReference type="Proteomes" id="UP001597145"/>
    </source>
</evidence>
<evidence type="ECO:0000313" key="9">
    <source>
        <dbReference type="EMBL" id="MFD1533825.1"/>
    </source>
</evidence>
<keyword evidence="5 7" id="KW-1133">Transmembrane helix</keyword>
<dbReference type="PRINTS" id="PR01036">
    <property type="entry name" value="TCRTETB"/>
</dbReference>
<keyword evidence="2" id="KW-0813">Transport</keyword>